<feature type="compositionally biased region" description="Polar residues" evidence="1">
    <location>
        <begin position="330"/>
        <end position="345"/>
    </location>
</feature>
<dbReference type="Proteomes" id="UP001314205">
    <property type="component" value="Unassembled WGS sequence"/>
</dbReference>
<feature type="compositionally biased region" description="Low complexity" evidence="1">
    <location>
        <begin position="357"/>
        <end position="373"/>
    </location>
</feature>
<accession>A0AAV1LCI0</accession>
<dbReference type="AlphaFoldDB" id="A0AAV1LCI0"/>
<protein>
    <recommendedName>
        <fullName evidence="2">PiggyBac transposable element-derived protein domain-containing protein</fullName>
    </recommendedName>
</protein>
<feature type="domain" description="PiggyBac transposable element-derived protein" evidence="2">
    <location>
        <begin position="442"/>
        <end position="806"/>
    </location>
</feature>
<gene>
    <name evidence="3" type="ORF">PARMNEM_LOCUS12100</name>
</gene>
<evidence type="ECO:0000313" key="4">
    <source>
        <dbReference type="Proteomes" id="UP001314205"/>
    </source>
</evidence>
<evidence type="ECO:0000256" key="1">
    <source>
        <dbReference type="SAM" id="MobiDB-lite"/>
    </source>
</evidence>
<feature type="region of interest" description="Disordered" evidence="1">
    <location>
        <begin position="174"/>
        <end position="197"/>
    </location>
</feature>
<feature type="compositionally biased region" description="Polar residues" evidence="1">
    <location>
        <begin position="44"/>
        <end position="57"/>
    </location>
</feature>
<organism evidence="3 4">
    <name type="scientific">Parnassius mnemosyne</name>
    <name type="common">clouded apollo</name>
    <dbReference type="NCBI Taxonomy" id="213953"/>
    <lineage>
        <taxon>Eukaryota</taxon>
        <taxon>Metazoa</taxon>
        <taxon>Ecdysozoa</taxon>
        <taxon>Arthropoda</taxon>
        <taxon>Hexapoda</taxon>
        <taxon>Insecta</taxon>
        <taxon>Pterygota</taxon>
        <taxon>Neoptera</taxon>
        <taxon>Endopterygota</taxon>
        <taxon>Lepidoptera</taxon>
        <taxon>Glossata</taxon>
        <taxon>Ditrysia</taxon>
        <taxon>Papilionoidea</taxon>
        <taxon>Papilionidae</taxon>
        <taxon>Parnassiinae</taxon>
        <taxon>Parnassini</taxon>
        <taxon>Parnassius</taxon>
        <taxon>Driopa</taxon>
    </lineage>
</organism>
<reference evidence="3 4" key="1">
    <citation type="submission" date="2023-11" db="EMBL/GenBank/DDBJ databases">
        <authorList>
            <person name="Hedman E."/>
            <person name="Englund M."/>
            <person name="Stromberg M."/>
            <person name="Nyberg Akerstrom W."/>
            <person name="Nylinder S."/>
            <person name="Jareborg N."/>
            <person name="Kallberg Y."/>
            <person name="Kronander E."/>
        </authorList>
    </citation>
    <scope>NUCLEOTIDE SEQUENCE [LARGE SCALE GENOMIC DNA]</scope>
</reference>
<dbReference type="EMBL" id="CAVLGL010000087">
    <property type="protein sequence ID" value="CAK1592039.1"/>
    <property type="molecule type" value="Genomic_DNA"/>
</dbReference>
<dbReference type="PANTHER" id="PTHR46599">
    <property type="entry name" value="PIGGYBAC TRANSPOSABLE ELEMENT-DERIVED PROTEIN 4"/>
    <property type="match status" value="1"/>
</dbReference>
<evidence type="ECO:0000259" key="2">
    <source>
        <dbReference type="Pfam" id="PF13843"/>
    </source>
</evidence>
<dbReference type="PANTHER" id="PTHR46599:SF3">
    <property type="entry name" value="PIGGYBAC TRANSPOSABLE ELEMENT-DERIVED PROTEIN 4"/>
    <property type="match status" value="1"/>
</dbReference>
<keyword evidence="4" id="KW-1185">Reference proteome</keyword>
<dbReference type="InterPro" id="IPR029526">
    <property type="entry name" value="PGBD"/>
</dbReference>
<proteinExistence type="predicted"/>
<name>A0AAV1LCI0_9NEOP</name>
<feature type="compositionally biased region" description="Acidic residues" evidence="1">
    <location>
        <begin position="377"/>
        <end position="401"/>
    </location>
</feature>
<dbReference type="Pfam" id="PF13843">
    <property type="entry name" value="DDE_Tnp_1_7"/>
    <property type="match status" value="1"/>
</dbReference>
<feature type="region of interest" description="Disordered" evidence="1">
    <location>
        <begin position="318"/>
        <end position="413"/>
    </location>
</feature>
<evidence type="ECO:0000313" key="3">
    <source>
        <dbReference type="EMBL" id="CAK1592039.1"/>
    </source>
</evidence>
<feature type="compositionally biased region" description="Polar residues" evidence="1">
    <location>
        <begin position="174"/>
        <end position="183"/>
    </location>
</feature>
<feature type="region of interest" description="Disordered" evidence="1">
    <location>
        <begin position="22"/>
        <end position="61"/>
    </location>
</feature>
<comment type="caution">
    <text evidence="3">The sequence shown here is derived from an EMBL/GenBank/DDBJ whole genome shotgun (WGS) entry which is preliminary data.</text>
</comment>
<sequence>MPGCAPDEELLSIMSKRCRRKLIKEDDEEKPGGESESKSLMIFQKQSPPSCNTPQNEDSSDEEIFSIKRFKISDTVEIEKNKNSIEYRAPQDVNLSKEIQPTDIRKPKHIMNKHATSIIITNTGKLHNKAKTGLRYSKNNDVRNRVEAIEQKETIYLSPSTGKTCQVLQNVTFPSSSAPTTPRHQIKKQNKSSSSLCSPSLDFRHIVSESRASSLSEISRSNLLDCDLSLNEENLKELLKTPEQKRSSKKYMSEFAVSDDSNLSTCAEKREIEVSVIVENVSKDVDRKQQNRCNKLSTILKLPGSIDYDSIENLNSDDEITEDRTRDNLQDISKSPDANNYNNIEDVSDNGDDKDYSPSNDNSSDSEGSDNYSLEVCIDEEQELEDENEDTENETLDAEEALLDRQTNKNDDDEWEDILESPVNFDEFVGENTYNIPPFVKSPEDVYKLFVTDEMINKMALETNNYAQNYLRTNQQNMKRKSRMKEWTNTSFQEMKTFLAVVMAMGLCKVPHINLYWSKNKLYRNEFIRSAMTRDRFLLLLKCWHVSDVSNDDKTDKLHKIRDMLSMITDKFQNILNPGKYVVIDETMIPWRGRLGFRQYIKNKSHRYGVKLYKLCTPEGYTYQIEIYTGKKDQKREVDHSQKVVLKLMNNLTEEGRIVIVDNFYTSLSLAENFLSQKTFLCGTLNIRRKYLPKKVINAKIKKGQIIGKMNKKGVKILNWVDKRKVLMLTTCKDHDDKLIDTGKKKRGTNESIKKPGCVIMYNETKKGIDYSDQMSSYYTTLKKGIKWWRKVIMELIFGTALINAWIVYNSINDDRNKMPKRLFVEQVIEAFTKKDLDVDTEATANNAHHLEKGSKKRRCVGCYDKLRAFLTSREADKKVKKILTECTSCKKYYCLTCFNEKHP</sequence>